<dbReference type="Gene3D" id="2.60.450.10">
    <property type="entry name" value="Lipopolysaccharide (LPS) transport protein A like domain"/>
    <property type="match status" value="1"/>
</dbReference>
<proteinExistence type="predicted"/>
<keyword evidence="1" id="KW-0732">Signal</keyword>
<gene>
    <name evidence="3" type="ORF">CEE37_12730</name>
</gene>
<dbReference type="GO" id="GO:1990351">
    <property type="term" value="C:transporter complex"/>
    <property type="evidence" value="ECO:0007669"/>
    <property type="project" value="TreeGrafter"/>
</dbReference>
<dbReference type="GO" id="GO:0009279">
    <property type="term" value="C:cell outer membrane"/>
    <property type="evidence" value="ECO:0007669"/>
    <property type="project" value="TreeGrafter"/>
</dbReference>
<accession>A0A532UTW5</accession>
<dbReference type="PANTHER" id="PTHR30189:SF1">
    <property type="entry name" value="LPS-ASSEMBLY PROTEIN LPTD"/>
    <property type="match status" value="1"/>
</dbReference>
<comment type="caution">
    <text evidence="3">The sequence shown here is derived from an EMBL/GenBank/DDBJ whole genome shotgun (WGS) entry which is preliminary data.</text>
</comment>
<dbReference type="PANTHER" id="PTHR30189">
    <property type="entry name" value="LPS-ASSEMBLY PROTEIN"/>
    <property type="match status" value="1"/>
</dbReference>
<feature type="signal peptide" evidence="1">
    <location>
        <begin position="1"/>
        <end position="24"/>
    </location>
</feature>
<name>A0A532UTW5_UNCL8</name>
<sequence>MVVIRIIALLLLFPLSLCCSEALAQSAPDSVPQPADTLQSLPDTSLVTDALGPDTTESESSGLDTTIIYSARSIEFFVKEKQTLLKGNAQVDYEGMLLRAEKITVDWENNLVIAEGVADTVWADSAETVIDTVVIKGSPAFSEGGQEIFGRRMTYNLNSKKGRVIEGTTAYQDGYYWGEAMKKEPGKVLYAGPGSFTTCEKEESHYSFHTEQMKLMVGNKVVAKPVLLHFGKVPVAVLPFGVFPARSGRHSGLIIPTYGESSSQGRFIRHLGYYWAASEYWDWTGSMDYYERSGFLINSRVPYHWRYHLSGAIEGSYIRQHFGDQIKKRWELVLGHNQEITPHTNLRVDANIISDGSYFQDYSFNLYEQLSQTLRSDATLSHRFPNSKNSMTANIHHEQNLQNEEISQDIPRITFRRSQSAIIPMPKKARDDTTDVQPRWYHNLYYSYSGEYRHEREIDQVISSGDTSLVQTRRSGVKHHLRFNSPQKLFKYFSLTPSINYDEHWFDESKDYSDNPTGVKADGFAARRTFSTSLGLSSKLYGYWMPPIPGIEAIRHTASPSVSFSYRPDFSDPQWGYYQEVMENDSTTALKDRFSGSMFGSTISGKQMALNFQLSNLFQMKYGSGENIKKRDLFNLNFSTSYNFAKDSLKFSPFSTSFRASPINSSQPLGPLESLSLDLSTTHSFYKYGSTAEYNQFYFDPERGKILRLTNFNFSTNTSFSLGTLVRSHDEILLKEDEKSDFTGAEPDTSLKPTPRTFPKEEWFLGKVPWSLSLSFRYSSSRANPNNPTDTFWMNASVDASLTQNWQLSYNTRVDLINHEVVSAGLTIYRDMHCWEGRLVWNPLGIGQGYYLKINIKSLQLQDLKVEKRRGQGTFMGF</sequence>
<dbReference type="Pfam" id="PF19838">
    <property type="entry name" value="LptD_2"/>
    <property type="match status" value="1"/>
</dbReference>
<feature type="domain" description="LPS-assembly protein LptD central" evidence="2">
    <location>
        <begin position="221"/>
        <end position="662"/>
    </location>
</feature>
<dbReference type="InterPro" id="IPR045659">
    <property type="entry name" value="LptD_2"/>
</dbReference>
<dbReference type="Proteomes" id="UP000319619">
    <property type="component" value="Unassembled WGS sequence"/>
</dbReference>
<dbReference type="AlphaFoldDB" id="A0A532UTW5"/>
<evidence type="ECO:0000313" key="3">
    <source>
        <dbReference type="EMBL" id="TKJ38379.1"/>
    </source>
</evidence>
<evidence type="ECO:0000313" key="4">
    <source>
        <dbReference type="Proteomes" id="UP000319619"/>
    </source>
</evidence>
<evidence type="ECO:0000259" key="2">
    <source>
        <dbReference type="Pfam" id="PF19838"/>
    </source>
</evidence>
<evidence type="ECO:0000256" key="1">
    <source>
        <dbReference type="SAM" id="SignalP"/>
    </source>
</evidence>
<dbReference type="EMBL" id="NJBN01000010">
    <property type="protein sequence ID" value="TKJ38379.1"/>
    <property type="molecule type" value="Genomic_DNA"/>
</dbReference>
<reference evidence="3 4" key="1">
    <citation type="submission" date="2017-06" db="EMBL/GenBank/DDBJ databases">
        <title>Novel microbial phyla capable of carbon fixation and sulfur reduction in deep-sea sediments.</title>
        <authorList>
            <person name="Huang J."/>
            <person name="Baker B."/>
            <person name="Wang Y."/>
        </authorList>
    </citation>
    <scope>NUCLEOTIDE SEQUENCE [LARGE SCALE GENOMIC DNA]</scope>
    <source>
        <strain evidence="3">B3_LCP</strain>
    </source>
</reference>
<dbReference type="InterPro" id="IPR050218">
    <property type="entry name" value="LptD"/>
</dbReference>
<organism evidence="3 4">
    <name type="scientific">candidate division LCP-89 bacterium B3_LCP</name>
    <dbReference type="NCBI Taxonomy" id="2012998"/>
    <lineage>
        <taxon>Bacteria</taxon>
        <taxon>Pseudomonadati</taxon>
        <taxon>Bacteria division LCP-89</taxon>
    </lineage>
</organism>
<protein>
    <recommendedName>
        <fullName evidence="2">LPS-assembly protein LptD central domain-containing protein</fullName>
    </recommendedName>
</protein>
<feature type="chain" id="PRO_5021708524" description="LPS-assembly protein LptD central domain-containing protein" evidence="1">
    <location>
        <begin position="25"/>
        <end position="878"/>
    </location>
</feature>